<name>A0A940MS01_9RHOB</name>
<dbReference type="RefSeq" id="WP_209359782.1">
    <property type="nucleotide sequence ID" value="NZ_JAGISH010000002.1"/>
</dbReference>
<organism evidence="1 2">
    <name type="scientific">Sagittula salina</name>
    <dbReference type="NCBI Taxonomy" id="2820268"/>
    <lineage>
        <taxon>Bacteria</taxon>
        <taxon>Pseudomonadati</taxon>
        <taxon>Pseudomonadota</taxon>
        <taxon>Alphaproteobacteria</taxon>
        <taxon>Rhodobacterales</taxon>
        <taxon>Roseobacteraceae</taxon>
        <taxon>Sagittula</taxon>
    </lineage>
</organism>
<dbReference type="AlphaFoldDB" id="A0A940MS01"/>
<comment type="caution">
    <text evidence="1">The sequence shown here is derived from an EMBL/GenBank/DDBJ whole genome shotgun (WGS) entry which is preliminary data.</text>
</comment>
<reference evidence="1" key="1">
    <citation type="submission" date="2021-03" db="EMBL/GenBank/DDBJ databases">
        <title>Sagittula salina sp. nov. strain M10.9X isolated from the marine waste.</title>
        <authorList>
            <person name="Satari L."/>
            <person name="Molina-Menor E."/>
            <person name="Vidal-Verdu A."/>
            <person name="Pascual J."/>
            <person name="Pereto J."/>
            <person name="Porcar M."/>
        </authorList>
    </citation>
    <scope>NUCLEOTIDE SEQUENCE</scope>
    <source>
        <strain evidence="1">M10.9X</strain>
    </source>
</reference>
<gene>
    <name evidence="1" type="ORF">J5474_05430</name>
</gene>
<dbReference type="Proteomes" id="UP000675940">
    <property type="component" value="Unassembled WGS sequence"/>
</dbReference>
<proteinExistence type="predicted"/>
<accession>A0A940MS01</accession>
<protein>
    <submittedName>
        <fullName evidence="1">Uncharacterized protein</fullName>
    </submittedName>
</protein>
<evidence type="ECO:0000313" key="2">
    <source>
        <dbReference type="Proteomes" id="UP000675940"/>
    </source>
</evidence>
<keyword evidence="2" id="KW-1185">Reference proteome</keyword>
<sequence>MTFSELPEGARVMLCPEVAADLRRASMVAADLDRTCSVWCGACRFESAQAGRLADLLKVWPMLAVQEVPEMGQMYERDESGQWMLREKLT</sequence>
<evidence type="ECO:0000313" key="1">
    <source>
        <dbReference type="EMBL" id="MBP0481934.1"/>
    </source>
</evidence>
<dbReference type="EMBL" id="JAGISH010000002">
    <property type="protein sequence ID" value="MBP0481934.1"/>
    <property type="molecule type" value="Genomic_DNA"/>
</dbReference>